<reference evidence="3" key="1">
    <citation type="submission" date="2017-09" db="EMBL/GenBank/DDBJ databases">
        <title>Complete Genome Sequence of ansamitocin-producing Bacterium Actinosynnema pretiosum X47.</title>
        <authorList>
            <person name="Cao G."/>
            <person name="Zong G."/>
            <person name="Zhong C."/>
            <person name="Fu J."/>
        </authorList>
    </citation>
    <scope>NUCLEOTIDE SEQUENCE [LARGE SCALE GENOMIC DNA]</scope>
    <source>
        <strain evidence="3">X47</strain>
    </source>
</reference>
<proteinExistence type="predicted"/>
<evidence type="ECO:0000259" key="2">
    <source>
        <dbReference type="Pfam" id="PF14065"/>
    </source>
</evidence>
<keyword evidence="4" id="KW-1185">Reference proteome</keyword>
<dbReference type="Proteomes" id="UP000218505">
    <property type="component" value="Chromosome"/>
</dbReference>
<evidence type="ECO:0000313" key="3">
    <source>
        <dbReference type="EMBL" id="ATE54402.1"/>
    </source>
</evidence>
<feature type="region of interest" description="Disordered" evidence="1">
    <location>
        <begin position="189"/>
        <end position="241"/>
    </location>
</feature>
<evidence type="ECO:0000313" key="4">
    <source>
        <dbReference type="Proteomes" id="UP000218505"/>
    </source>
</evidence>
<dbReference type="RefSeq" id="WP_096493515.1">
    <property type="nucleotide sequence ID" value="NZ_CP023445.1"/>
</dbReference>
<sequence length="241" mass="25850">MIHEVDEAIRRLLSDSGVPGGGGELAFEAPTKEWTARRNGPMVNVFLYDIREDVGRRSAGSAEVHDESGDLLGWRGPTRWFRLSYLVTAWTNRATDEHRLLSEVLACLVRVQSVERRWLTGSLAELGAKVPLITGGALSEGAAAADVWSALGGELKPSIDVKVTAPMRGEWTPAGPPVTEGIVLRGLDEPGFTGDGTARRLRYEGPTSAEGEGFAATRERPAPTPERPAGTARKRGGGAIR</sequence>
<dbReference type="AlphaFoldDB" id="A0A290Z5Z5"/>
<accession>A0A290Z5Z5</accession>
<gene>
    <name evidence="3" type="ORF">CNX65_14785</name>
</gene>
<name>A0A290Z5Z5_9PSEU</name>
<protein>
    <recommendedName>
        <fullName evidence="2">Pvc16 N-terminal domain-containing protein</fullName>
    </recommendedName>
</protein>
<dbReference type="InterPro" id="IPR025351">
    <property type="entry name" value="Pvc16_N"/>
</dbReference>
<feature type="domain" description="Pvc16 N-terminal" evidence="2">
    <location>
        <begin position="4"/>
        <end position="180"/>
    </location>
</feature>
<evidence type="ECO:0000256" key="1">
    <source>
        <dbReference type="SAM" id="MobiDB-lite"/>
    </source>
</evidence>
<dbReference type="Pfam" id="PF14065">
    <property type="entry name" value="Pvc16_N"/>
    <property type="match status" value="1"/>
</dbReference>
<feature type="compositionally biased region" description="Basic residues" evidence="1">
    <location>
        <begin position="232"/>
        <end position="241"/>
    </location>
</feature>
<dbReference type="EMBL" id="CP023445">
    <property type="protein sequence ID" value="ATE54402.1"/>
    <property type="molecule type" value="Genomic_DNA"/>
</dbReference>
<organism evidence="3 4">
    <name type="scientific">Actinosynnema pretiosum</name>
    <dbReference type="NCBI Taxonomy" id="42197"/>
    <lineage>
        <taxon>Bacteria</taxon>
        <taxon>Bacillati</taxon>
        <taxon>Actinomycetota</taxon>
        <taxon>Actinomycetes</taxon>
        <taxon>Pseudonocardiales</taxon>
        <taxon>Pseudonocardiaceae</taxon>
        <taxon>Actinosynnema</taxon>
    </lineage>
</organism>
<dbReference type="KEGG" id="apre:CNX65_14785"/>